<evidence type="ECO:0008006" key="2">
    <source>
        <dbReference type="Google" id="ProtNLM"/>
    </source>
</evidence>
<organism evidence="1">
    <name type="scientific">marine sediment metagenome</name>
    <dbReference type="NCBI Taxonomy" id="412755"/>
    <lineage>
        <taxon>unclassified sequences</taxon>
        <taxon>metagenomes</taxon>
        <taxon>ecological metagenomes</taxon>
    </lineage>
</organism>
<protein>
    <recommendedName>
        <fullName evidence="2">DUF1059 domain-containing protein</fullName>
    </recommendedName>
</protein>
<sequence length="81" mass="9297">MGLGLKFFNPGNFRAMVNIAKVSDSLEKHMKKRCAYCDMDMGLGTDYPVADFINHLADEHADNIDPKDVEMYMRVVKKLER</sequence>
<name>A0A0F9JDS6_9ZZZZ</name>
<evidence type="ECO:0000313" key="1">
    <source>
        <dbReference type="EMBL" id="KKM60436.1"/>
    </source>
</evidence>
<proteinExistence type="predicted"/>
<comment type="caution">
    <text evidence="1">The sequence shown here is derived from an EMBL/GenBank/DDBJ whole genome shotgun (WGS) entry which is preliminary data.</text>
</comment>
<dbReference type="EMBL" id="LAZR01011680">
    <property type="protein sequence ID" value="KKM60436.1"/>
    <property type="molecule type" value="Genomic_DNA"/>
</dbReference>
<gene>
    <name evidence="1" type="ORF">LCGC14_1541900</name>
</gene>
<dbReference type="AlphaFoldDB" id="A0A0F9JDS6"/>
<reference evidence="1" key="1">
    <citation type="journal article" date="2015" name="Nature">
        <title>Complex archaea that bridge the gap between prokaryotes and eukaryotes.</title>
        <authorList>
            <person name="Spang A."/>
            <person name="Saw J.H."/>
            <person name="Jorgensen S.L."/>
            <person name="Zaremba-Niedzwiedzka K."/>
            <person name="Martijn J."/>
            <person name="Lind A.E."/>
            <person name="van Eijk R."/>
            <person name="Schleper C."/>
            <person name="Guy L."/>
            <person name="Ettema T.J."/>
        </authorList>
    </citation>
    <scope>NUCLEOTIDE SEQUENCE</scope>
</reference>
<accession>A0A0F9JDS6</accession>